<dbReference type="RefSeq" id="XP_031566089.1">
    <property type="nucleotide sequence ID" value="XM_031710229.1"/>
</dbReference>
<dbReference type="PRINTS" id="PR00237">
    <property type="entry name" value="GPCRRHODOPSN"/>
</dbReference>
<feature type="transmembrane region" description="Helical" evidence="11">
    <location>
        <begin position="265"/>
        <end position="283"/>
    </location>
</feature>
<evidence type="ECO:0000256" key="10">
    <source>
        <dbReference type="RuleBase" id="RU000688"/>
    </source>
</evidence>
<gene>
    <name evidence="14" type="primary">LOC116301204</name>
</gene>
<protein>
    <submittedName>
        <fullName evidence="14">Melanocortin receptor 5-like</fullName>
    </submittedName>
</protein>
<evidence type="ECO:0000256" key="2">
    <source>
        <dbReference type="ARBA" id="ARBA00022475"/>
    </source>
</evidence>
<dbReference type="KEGG" id="aten:116301204"/>
<keyword evidence="4 11" id="KW-1133">Transmembrane helix</keyword>
<evidence type="ECO:0000256" key="5">
    <source>
        <dbReference type="ARBA" id="ARBA00023040"/>
    </source>
</evidence>
<dbReference type="SMART" id="SM01381">
    <property type="entry name" value="7TM_GPCR_Srsx"/>
    <property type="match status" value="1"/>
</dbReference>
<name>A0A6P8IH92_ACTTE</name>
<organism evidence="13 14">
    <name type="scientific">Actinia tenebrosa</name>
    <name type="common">Australian red waratah sea anemone</name>
    <dbReference type="NCBI Taxonomy" id="6105"/>
    <lineage>
        <taxon>Eukaryota</taxon>
        <taxon>Metazoa</taxon>
        <taxon>Cnidaria</taxon>
        <taxon>Anthozoa</taxon>
        <taxon>Hexacorallia</taxon>
        <taxon>Actiniaria</taxon>
        <taxon>Actiniidae</taxon>
        <taxon>Actinia</taxon>
    </lineage>
</organism>
<dbReference type="Proteomes" id="UP000515163">
    <property type="component" value="Unplaced"/>
</dbReference>
<comment type="similarity">
    <text evidence="10">Belongs to the G-protein coupled receptor 1 family.</text>
</comment>
<keyword evidence="13" id="KW-1185">Reference proteome</keyword>
<dbReference type="CDD" id="cd00637">
    <property type="entry name" value="7tm_classA_rhodopsin-like"/>
    <property type="match status" value="1"/>
</dbReference>
<feature type="transmembrane region" description="Helical" evidence="11">
    <location>
        <begin position="137"/>
        <end position="157"/>
    </location>
</feature>
<keyword evidence="6 11" id="KW-0472">Membrane</keyword>
<keyword evidence="9 10" id="KW-0807">Transducer</keyword>
<feature type="transmembrane region" description="Helical" evidence="11">
    <location>
        <begin position="225"/>
        <end position="245"/>
    </location>
</feature>
<reference evidence="14" key="1">
    <citation type="submission" date="2025-08" db="UniProtKB">
        <authorList>
            <consortium name="RefSeq"/>
        </authorList>
    </citation>
    <scope>IDENTIFICATION</scope>
    <source>
        <tissue evidence="14">Tentacle</tissue>
    </source>
</reference>
<dbReference type="AlphaFoldDB" id="A0A6P8IH92"/>
<dbReference type="PANTHER" id="PTHR24246:SF27">
    <property type="entry name" value="ADENOSINE RECEPTOR, ISOFORM A"/>
    <property type="match status" value="1"/>
</dbReference>
<dbReference type="Gene3D" id="1.20.1070.10">
    <property type="entry name" value="Rhodopsin 7-helix transmembrane proteins"/>
    <property type="match status" value="1"/>
</dbReference>
<evidence type="ECO:0000313" key="14">
    <source>
        <dbReference type="RefSeq" id="XP_031566089.1"/>
    </source>
</evidence>
<feature type="domain" description="G-protein coupled receptors family 1 profile" evidence="12">
    <location>
        <begin position="34"/>
        <end position="281"/>
    </location>
</feature>
<keyword evidence="7 10" id="KW-0675">Receptor</keyword>
<dbReference type="PROSITE" id="PS50262">
    <property type="entry name" value="G_PROTEIN_RECEP_F1_2"/>
    <property type="match status" value="1"/>
</dbReference>
<keyword evidence="5 10" id="KW-0297">G-protein coupled receptor</keyword>
<evidence type="ECO:0000256" key="4">
    <source>
        <dbReference type="ARBA" id="ARBA00022989"/>
    </source>
</evidence>
<comment type="subcellular location">
    <subcellularLocation>
        <location evidence="1">Cell membrane</location>
        <topology evidence="1">Multi-pass membrane protein</topology>
    </subcellularLocation>
</comment>
<dbReference type="GO" id="GO:0004930">
    <property type="term" value="F:G protein-coupled receptor activity"/>
    <property type="evidence" value="ECO:0007669"/>
    <property type="project" value="UniProtKB-KW"/>
</dbReference>
<accession>A0A6P8IH92</accession>
<keyword evidence="3 10" id="KW-0812">Transmembrane</keyword>
<keyword evidence="8" id="KW-0325">Glycoprotein</keyword>
<proteinExistence type="inferred from homology"/>
<dbReference type="InterPro" id="IPR000276">
    <property type="entry name" value="GPCR_Rhodpsn"/>
</dbReference>
<evidence type="ECO:0000256" key="9">
    <source>
        <dbReference type="ARBA" id="ARBA00023224"/>
    </source>
</evidence>
<dbReference type="PROSITE" id="PS00237">
    <property type="entry name" value="G_PROTEIN_RECEP_F1_1"/>
    <property type="match status" value="1"/>
</dbReference>
<dbReference type="PANTHER" id="PTHR24246">
    <property type="entry name" value="OLFACTORY RECEPTOR AND ADENOSINE RECEPTOR"/>
    <property type="match status" value="1"/>
</dbReference>
<keyword evidence="2" id="KW-1003">Cell membrane</keyword>
<evidence type="ECO:0000256" key="7">
    <source>
        <dbReference type="ARBA" id="ARBA00023170"/>
    </source>
</evidence>
<feature type="transmembrane region" description="Helical" evidence="11">
    <location>
        <begin position="18"/>
        <end position="43"/>
    </location>
</feature>
<dbReference type="InterPro" id="IPR017452">
    <property type="entry name" value="GPCR_Rhodpsn_7TM"/>
</dbReference>
<sequence length="344" mass="39159">MNDSTICSDEWPPTFLSYVSMVTSIILSIVTVSGNLLVCLAIFRDPNKEMKSPFTLLILNLSTADLIVGAVTDSLSITFHYKESQHDITARYLERVTHMCYYIFCKASLLSLAGLTLDRYVALTSSNWYKSHVTTKVAGVVSIGIWLISITASWLYLNYGFVRYSFIFANTSILLTVIILMLAYLGIIRKLRKQVFDLEMIRAQNTGARAKCRTTLWEKKLTKTYLAMLVIFLTCFLPSMAAIYALNFCSYCMRNCTTYHILRDAHFLLILCSSLFNPILYGWRLPNFRRAFLSLIKCKDGVRVDVSPYNGNVILQNQTNIHIELELATVTESKQASHFLKSRT</sequence>
<dbReference type="OrthoDB" id="9831556at2759"/>
<evidence type="ECO:0000313" key="13">
    <source>
        <dbReference type="Proteomes" id="UP000515163"/>
    </source>
</evidence>
<evidence type="ECO:0000259" key="12">
    <source>
        <dbReference type="PROSITE" id="PS50262"/>
    </source>
</evidence>
<dbReference type="GeneID" id="116301204"/>
<dbReference type="GO" id="GO:0005886">
    <property type="term" value="C:plasma membrane"/>
    <property type="evidence" value="ECO:0007669"/>
    <property type="project" value="UniProtKB-SubCell"/>
</dbReference>
<dbReference type="Pfam" id="PF00001">
    <property type="entry name" value="7tm_1"/>
    <property type="match status" value="2"/>
</dbReference>
<feature type="transmembrane region" description="Helical" evidence="11">
    <location>
        <begin position="163"/>
        <end position="185"/>
    </location>
</feature>
<evidence type="ECO:0000256" key="3">
    <source>
        <dbReference type="ARBA" id="ARBA00022692"/>
    </source>
</evidence>
<dbReference type="InParanoid" id="A0A6P8IH92"/>
<evidence type="ECO:0000256" key="1">
    <source>
        <dbReference type="ARBA" id="ARBA00004651"/>
    </source>
</evidence>
<dbReference type="SUPFAM" id="SSF81321">
    <property type="entry name" value="Family A G protein-coupled receptor-like"/>
    <property type="match status" value="1"/>
</dbReference>
<evidence type="ECO:0000256" key="6">
    <source>
        <dbReference type="ARBA" id="ARBA00023136"/>
    </source>
</evidence>
<evidence type="ECO:0000256" key="8">
    <source>
        <dbReference type="ARBA" id="ARBA00023180"/>
    </source>
</evidence>
<feature type="transmembrane region" description="Helical" evidence="11">
    <location>
        <begin position="99"/>
        <end position="117"/>
    </location>
</feature>
<evidence type="ECO:0000256" key="11">
    <source>
        <dbReference type="SAM" id="Phobius"/>
    </source>
</evidence>